<comment type="caution">
    <text evidence="1">The sequence shown here is derived from an EMBL/GenBank/DDBJ whole genome shotgun (WGS) entry which is preliminary data.</text>
</comment>
<reference evidence="1" key="1">
    <citation type="submission" date="2023-03" db="EMBL/GenBank/DDBJ databases">
        <title>Massive genome expansion in bonnet fungi (Mycena s.s.) driven by repeated elements and novel gene families across ecological guilds.</title>
        <authorList>
            <consortium name="Lawrence Berkeley National Laboratory"/>
            <person name="Harder C.B."/>
            <person name="Miyauchi S."/>
            <person name="Viragh M."/>
            <person name="Kuo A."/>
            <person name="Thoen E."/>
            <person name="Andreopoulos B."/>
            <person name="Lu D."/>
            <person name="Skrede I."/>
            <person name="Drula E."/>
            <person name="Henrissat B."/>
            <person name="Morin E."/>
            <person name="Kohler A."/>
            <person name="Barry K."/>
            <person name="LaButti K."/>
            <person name="Morin E."/>
            <person name="Salamov A."/>
            <person name="Lipzen A."/>
            <person name="Mereny Z."/>
            <person name="Hegedus B."/>
            <person name="Baldrian P."/>
            <person name="Stursova M."/>
            <person name="Weitz H."/>
            <person name="Taylor A."/>
            <person name="Grigoriev I.V."/>
            <person name="Nagy L.G."/>
            <person name="Martin F."/>
            <person name="Kauserud H."/>
        </authorList>
    </citation>
    <scope>NUCLEOTIDE SEQUENCE</scope>
    <source>
        <strain evidence="1">CBHHK002</strain>
    </source>
</reference>
<accession>A0AAD6Z1J0</accession>
<name>A0AAD6Z1J0_9AGAR</name>
<dbReference type="EMBL" id="JARIHO010000104">
    <property type="protein sequence ID" value="KAJ7303602.1"/>
    <property type="molecule type" value="Genomic_DNA"/>
</dbReference>
<protein>
    <submittedName>
        <fullName evidence="1">Uncharacterized protein</fullName>
    </submittedName>
</protein>
<evidence type="ECO:0000313" key="2">
    <source>
        <dbReference type="Proteomes" id="UP001218218"/>
    </source>
</evidence>
<sequence>MVNQSYEPLLIFAAVSQTLSASCLQVLKQTVLDPYCAHLGRHSIDFMVIVNSSQRDNVSWQLQRSYSEVVGCGADTNI</sequence>
<gene>
    <name evidence="1" type="ORF">DFH08DRAFT_903734</name>
</gene>
<keyword evidence="2" id="KW-1185">Reference proteome</keyword>
<evidence type="ECO:0000313" key="1">
    <source>
        <dbReference type="EMBL" id="KAJ7303602.1"/>
    </source>
</evidence>
<proteinExistence type="predicted"/>
<organism evidence="1 2">
    <name type="scientific">Mycena albidolilacea</name>
    <dbReference type="NCBI Taxonomy" id="1033008"/>
    <lineage>
        <taxon>Eukaryota</taxon>
        <taxon>Fungi</taxon>
        <taxon>Dikarya</taxon>
        <taxon>Basidiomycota</taxon>
        <taxon>Agaricomycotina</taxon>
        <taxon>Agaricomycetes</taxon>
        <taxon>Agaricomycetidae</taxon>
        <taxon>Agaricales</taxon>
        <taxon>Marasmiineae</taxon>
        <taxon>Mycenaceae</taxon>
        <taxon>Mycena</taxon>
    </lineage>
</organism>
<dbReference type="AlphaFoldDB" id="A0AAD6Z1J0"/>
<dbReference type="Proteomes" id="UP001218218">
    <property type="component" value="Unassembled WGS sequence"/>
</dbReference>